<feature type="binding site" evidence="13">
    <location>
        <position position="133"/>
    </location>
    <ligand>
        <name>substrate</name>
    </ligand>
</feature>
<evidence type="ECO:0000256" key="12">
    <source>
        <dbReference type="ARBA" id="ARBA00023152"/>
    </source>
</evidence>
<keyword evidence="10 13" id="KW-0418">Kinase</keyword>
<dbReference type="HOGENOM" id="CLU_025427_0_2_0"/>
<feature type="binding site" evidence="13">
    <location>
        <position position="50"/>
    </location>
    <ligand>
        <name>substrate</name>
    </ligand>
</feature>
<dbReference type="GO" id="GO:0006094">
    <property type="term" value="P:gluconeogenesis"/>
    <property type="evidence" value="ECO:0007669"/>
    <property type="project" value="TreeGrafter"/>
</dbReference>
<accession>W8K1L1</accession>
<comment type="catalytic activity">
    <reaction evidence="1 13 16">
        <text>(2R)-3-phosphoglycerate + ATP = (2R)-3-phospho-glyceroyl phosphate + ADP</text>
        <dbReference type="Rhea" id="RHEA:14801"/>
        <dbReference type="ChEBI" id="CHEBI:30616"/>
        <dbReference type="ChEBI" id="CHEBI:57604"/>
        <dbReference type="ChEBI" id="CHEBI:58272"/>
        <dbReference type="ChEBI" id="CHEBI:456216"/>
        <dbReference type="EC" id="2.7.2.3"/>
    </reaction>
</comment>
<comment type="pathway">
    <text evidence="2 13">Carbohydrate degradation; glycolysis; pyruvate from D-glyceraldehyde 3-phosphate: step 2/5.</text>
</comment>
<keyword evidence="12 13" id="KW-0324">Glycolysis</keyword>
<dbReference type="FunFam" id="3.40.50.1260:FF:000011">
    <property type="entry name" value="Phosphoglycerate kinase"/>
    <property type="match status" value="1"/>
</dbReference>
<evidence type="ECO:0000256" key="7">
    <source>
        <dbReference type="ARBA" id="ARBA00022490"/>
    </source>
</evidence>
<feature type="binding site" evidence="13">
    <location>
        <begin position="371"/>
        <end position="374"/>
    </location>
    <ligand>
        <name>ATP</name>
        <dbReference type="ChEBI" id="CHEBI:30616"/>
    </ligand>
</feature>
<dbReference type="PRINTS" id="PR00477">
    <property type="entry name" value="PHGLYCKINASE"/>
</dbReference>
<feature type="binding site" evidence="13 15">
    <location>
        <position position="221"/>
    </location>
    <ligand>
        <name>ATP</name>
        <dbReference type="ChEBI" id="CHEBI:30616"/>
    </ligand>
</feature>
<comment type="subcellular location">
    <subcellularLocation>
        <location evidence="13">Cytoplasm</location>
    </subcellularLocation>
</comment>
<dbReference type="GO" id="GO:0005829">
    <property type="term" value="C:cytosol"/>
    <property type="evidence" value="ECO:0007669"/>
    <property type="project" value="TreeGrafter"/>
</dbReference>
<keyword evidence="9 13" id="KW-0547">Nucleotide-binding</keyword>
<evidence type="ECO:0000256" key="3">
    <source>
        <dbReference type="ARBA" id="ARBA00008982"/>
    </source>
</evidence>
<dbReference type="STRING" id="1229831.M832_08630"/>
<evidence type="ECO:0000256" key="8">
    <source>
        <dbReference type="ARBA" id="ARBA00022679"/>
    </source>
</evidence>
<dbReference type="KEGG" id="cav:M832_08630"/>
<protein>
    <recommendedName>
        <fullName evidence="6 13">Phosphoglycerate kinase</fullName>
        <ecNumber evidence="5 13">2.7.2.3</ecNumber>
    </recommendedName>
</protein>
<dbReference type="PANTHER" id="PTHR11406">
    <property type="entry name" value="PHOSPHOGLYCERATE KINASE"/>
    <property type="match status" value="1"/>
</dbReference>
<dbReference type="UniPathway" id="UPA00109">
    <property type="reaction ID" value="UER00185"/>
</dbReference>
<dbReference type="HAMAP" id="MF_00145">
    <property type="entry name" value="Phosphoglyc_kinase"/>
    <property type="match status" value="1"/>
</dbReference>
<evidence type="ECO:0000256" key="4">
    <source>
        <dbReference type="ARBA" id="ARBA00011245"/>
    </source>
</evidence>
<comment type="subunit">
    <text evidence="4 13">Monomer.</text>
</comment>
<gene>
    <name evidence="13 17" type="primary">pgk</name>
    <name evidence="17" type="ORF">M832_08630</name>
</gene>
<keyword evidence="7 13" id="KW-0963">Cytoplasm</keyword>
<feature type="binding site" evidence="13 14">
    <location>
        <begin position="35"/>
        <end position="37"/>
    </location>
    <ligand>
        <name>substrate</name>
    </ligand>
</feature>
<dbReference type="SUPFAM" id="SSF53748">
    <property type="entry name" value="Phosphoglycerate kinase"/>
    <property type="match status" value="1"/>
</dbReference>
<evidence type="ECO:0000256" key="2">
    <source>
        <dbReference type="ARBA" id="ARBA00004838"/>
    </source>
</evidence>
<evidence type="ECO:0000256" key="16">
    <source>
        <dbReference type="RuleBase" id="RU000532"/>
    </source>
</evidence>
<reference evidence="17 18" key="1">
    <citation type="journal article" date="2014" name="Syst. Appl. Microbiol.">
        <title>Evidence for the existence of two new members of the family Chlamydiaceae and proposal of Chlamydia avium sp. nov. and Chlamydia gallinacea sp. nov.</title>
        <authorList>
            <person name="Sachse K."/>
            <person name="Laroucau K."/>
            <person name="Riege K."/>
            <person name="Wehner S."/>
            <person name="Dilcher M."/>
            <person name="Creasy H.H."/>
            <person name="Weidmann M."/>
            <person name="Myers G."/>
            <person name="Vorimore F."/>
            <person name="Vicari N."/>
            <person name="Magnino S."/>
            <person name="Liebler-Tenorio E."/>
            <person name="Ruettger A."/>
            <person name="Bavoil P.M."/>
            <person name="Hufert F.T."/>
            <person name="Rossello-Mora R."/>
            <person name="Marz M."/>
        </authorList>
    </citation>
    <scope>NUCLEOTIDE SEQUENCE [LARGE SCALE GENOMIC DNA]</scope>
    <source>
        <strain evidence="17 18">10DC88</strain>
    </source>
</reference>
<dbReference type="Gene3D" id="3.40.50.1260">
    <property type="entry name" value="Phosphoglycerate kinase, N-terminal domain"/>
    <property type="match status" value="2"/>
</dbReference>
<evidence type="ECO:0000256" key="11">
    <source>
        <dbReference type="ARBA" id="ARBA00022840"/>
    </source>
</evidence>
<dbReference type="PANTHER" id="PTHR11406:SF23">
    <property type="entry name" value="PHOSPHOGLYCERATE KINASE 1, CHLOROPLASTIC-RELATED"/>
    <property type="match status" value="1"/>
</dbReference>
<evidence type="ECO:0000256" key="6">
    <source>
        <dbReference type="ARBA" id="ARBA00016471"/>
    </source>
</evidence>
<keyword evidence="11 13" id="KW-0067">ATP-binding</keyword>
<comment type="similarity">
    <text evidence="3 13 16">Belongs to the phosphoglycerate kinase family.</text>
</comment>
<dbReference type="CDD" id="cd00318">
    <property type="entry name" value="Phosphoglycerate_kinase"/>
    <property type="match status" value="1"/>
</dbReference>
<evidence type="ECO:0000256" key="15">
    <source>
        <dbReference type="PIRSR" id="PIRSR000724-2"/>
    </source>
</evidence>
<organism evidence="17 18">
    <name type="scientific">Chlamydia avium 10DC88</name>
    <dbReference type="NCBI Taxonomy" id="1229831"/>
    <lineage>
        <taxon>Bacteria</taxon>
        <taxon>Pseudomonadati</taxon>
        <taxon>Chlamydiota</taxon>
        <taxon>Chlamydiia</taxon>
        <taxon>Chlamydiales</taxon>
        <taxon>Chlamydiaceae</taxon>
        <taxon>Chlamydia/Chlamydophila group</taxon>
        <taxon>Chlamydia</taxon>
    </lineage>
</organism>
<dbReference type="eggNOG" id="COG0126">
    <property type="taxonomic scope" value="Bacteria"/>
</dbReference>
<dbReference type="InterPro" id="IPR001576">
    <property type="entry name" value="Phosphoglycerate_kinase"/>
</dbReference>
<dbReference type="GO" id="GO:0005524">
    <property type="term" value="F:ATP binding"/>
    <property type="evidence" value="ECO:0007669"/>
    <property type="project" value="UniProtKB-KW"/>
</dbReference>
<feature type="binding site" evidence="14">
    <location>
        <position position="50"/>
    </location>
    <ligand>
        <name>(2R)-3-phosphoglycerate</name>
        <dbReference type="ChEBI" id="CHEBI:58272"/>
    </ligand>
</feature>
<dbReference type="Proteomes" id="UP000019433">
    <property type="component" value="Chromosome"/>
</dbReference>
<dbReference type="InterPro" id="IPR015911">
    <property type="entry name" value="Phosphoglycerate_kinase_CS"/>
</dbReference>
<feature type="binding site" evidence="13">
    <location>
        <position position="313"/>
    </location>
    <ligand>
        <name>ATP</name>
        <dbReference type="ChEBI" id="CHEBI:30616"/>
    </ligand>
</feature>
<dbReference type="GO" id="GO:0004618">
    <property type="term" value="F:phosphoglycerate kinase activity"/>
    <property type="evidence" value="ECO:0007669"/>
    <property type="project" value="UniProtKB-UniRule"/>
</dbReference>
<evidence type="ECO:0000256" key="1">
    <source>
        <dbReference type="ARBA" id="ARBA00000642"/>
    </source>
</evidence>
<evidence type="ECO:0000256" key="14">
    <source>
        <dbReference type="PIRSR" id="PIRSR000724-1"/>
    </source>
</evidence>
<dbReference type="Pfam" id="PF00162">
    <property type="entry name" value="PGK"/>
    <property type="match status" value="1"/>
</dbReference>
<feature type="binding site" evidence="14">
    <location>
        <position position="133"/>
    </location>
    <ligand>
        <name>(2R)-3-phosphoglycerate</name>
        <dbReference type="ChEBI" id="CHEBI:58272"/>
    </ligand>
</feature>
<feature type="binding site" evidence="13">
    <location>
        <position position="168"/>
    </location>
    <ligand>
        <name>substrate</name>
    </ligand>
</feature>
<dbReference type="PIRSF" id="PIRSF000724">
    <property type="entry name" value="Pgk"/>
    <property type="match status" value="1"/>
</dbReference>
<dbReference type="GO" id="GO:0006096">
    <property type="term" value="P:glycolytic process"/>
    <property type="evidence" value="ECO:0007669"/>
    <property type="project" value="UniProtKB-UniRule"/>
</dbReference>
<dbReference type="PROSITE" id="PS00111">
    <property type="entry name" value="PGLYCERATE_KINASE"/>
    <property type="match status" value="1"/>
</dbReference>
<dbReference type="GO" id="GO:0043531">
    <property type="term" value="F:ADP binding"/>
    <property type="evidence" value="ECO:0007669"/>
    <property type="project" value="TreeGrafter"/>
</dbReference>
<name>W8K1L1_9CHLA</name>
<evidence type="ECO:0000256" key="9">
    <source>
        <dbReference type="ARBA" id="ARBA00022741"/>
    </source>
</evidence>
<feature type="binding site" evidence="13 14">
    <location>
        <begin position="73"/>
        <end position="76"/>
    </location>
    <ligand>
        <name>substrate</name>
    </ligand>
</feature>
<dbReference type="EMBL" id="CP006571">
    <property type="protein sequence ID" value="AHK63712.1"/>
    <property type="molecule type" value="Genomic_DNA"/>
</dbReference>
<dbReference type="InterPro" id="IPR036043">
    <property type="entry name" value="Phosphoglycerate_kinase_sf"/>
</dbReference>
<sequence length="425" mass="45399">MKNREIILVISQGIMDRLTVRDLSPEEQKVLVRVDFNVPVKDGKIIDDIRIRSAMPTINYLLQKRAAVILMSHLGRPQGCGFEEKYSLQPIVEVLEGYLGHHVPLALACVGEVARQAVAQLSPGRVLLLENLRFHYGEEHPEADPKFAAELSSYGDLYVNDAFGTSHRKHASVYTVPQAFPGKAAAGFLMEKELEFLGNHLLISPKRPFTAILGGAKVSSKIGVIEALLSQVDNLLLAGGMGFTFLKALGKSLGGSLVEESGIALAQRVMELAKKNNVRIFLPSDVKIAKTCSPGVAWKEVSIDRGIPDGFQGLDIGTKTIQEFCRVIDASASVFWNGPVGVYEVPPFDQGSMAIANCLARHPSAITIVGGGDAAAVVALAGCSAQVSHVSTGGGASLEFLEKGFLPGTEVLSPAPGNAESSDFE</sequence>
<evidence type="ECO:0000256" key="5">
    <source>
        <dbReference type="ARBA" id="ARBA00013061"/>
    </source>
</evidence>
<dbReference type="AlphaFoldDB" id="W8K1L1"/>
<evidence type="ECO:0000256" key="10">
    <source>
        <dbReference type="ARBA" id="ARBA00022777"/>
    </source>
</evidence>
<keyword evidence="8 13" id="KW-0808">Transferase</keyword>
<proteinExistence type="inferred from homology"/>
<evidence type="ECO:0000313" key="18">
    <source>
        <dbReference type="Proteomes" id="UP000019433"/>
    </source>
</evidence>
<dbReference type="InterPro" id="IPR015824">
    <property type="entry name" value="Phosphoglycerate_kinase_N"/>
</dbReference>
<dbReference type="FunFam" id="3.40.50.1260:FF:000003">
    <property type="entry name" value="Phosphoglycerate kinase"/>
    <property type="match status" value="1"/>
</dbReference>
<dbReference type="EC" id="2.7.2.3" evidence="5 13"/>
<dbReference type="PATRIC" id="fig|1229831.3.peg.862"/>
<feature type="binding site" evidence="14">
    <location>
        <position position="168"/>
    </location>
    <ligand>
        <name>(2R)-3-phosphoglycerate</name>
        <dbReference type="ChEBI" id="CHEBI:58272"/>
    </ligand>
</feature>
<feature type="binding site" evidence="13 15">
    <location>
        <position position="344"/>
    </location>
    <ligand>
        <name>ATP</name>
        <dbReference type="ChEBI" id="CHEBI:30616"/>
    </ligand>
</feature>
<evidence type="ECO:0000313" key="17">
    <source>
        <dbReference type="EMBL" id="AHK63712.1"/>
    </source>
</evidence>
<evidence type="ECO:0000256" key="13">
    <source>
        <dbReference type="HAMAP-Rule" id="MF_00145"/>
    </source>
</evidence>